<proteinExistence type="predicted"/>
<evidence type="ECO:0000313" key="3">
    <source>
        <dbReference type="Proteomes" id="UP000297900"/>
    </source>
</evidence>
<feature type="domain" description="DUF1854" evidence="1">
    <location>
        <begin position="46"/>
        <end position="175"/>
    </location>
</feature>
<dbReference type="RefSeq" id="WP_135154443.1">
    <property type="nucleotide sequence ID" value="NZ_SOMN01000051.1"/>
</dbReference>
<name>A0A4Y8LNI0_9BACL</name>
<comment type="caution">
    <text evidence="2">The sequence shown here is derived from an EMBL/GenBank/DDBJ whole genome shotgun (WGS) entry which is preliminary data.</text>
</comment>
<dbReference type="Pfam" id="PF08909">
    <property type="entry name" value="DUF1854"/>
    <property type="match status" value="1"/>
</dbReference>
<reference evidence="2 3" key="1">
    <citation type="submission" date="2019-03" db="EMBL/GenBank/DDBJ databases">
        <title>Cohnella endophytica sp. nov., a novel endophytic bacterium isolated from bark of Sonneratia apetala.</title>
        <authorList>
            <person name="Tuo L."/>
        </authorList>
    </citation>
    <scope>NUCLEOTIDE SEQUENCE [LARGE SCALE GENOMIC DNA]</scope>
    <source>
        <strain evidence="2 3">CCTCC AB 208254</strain>
    </source>
</reference>
<protein>
    <submittedName>
        <fullName evidence="2">DUF1854 domain-containing protein</fullName>
    </submittedName>
</protein>
<organism evidence="2 3">
    <name type="scientific">Cohnella luojiensis</name>
    <dbReference type="NCBI Taxonomy" id="652876"/>
    <lineage>
        <taxon>Bacteria</taxon>
        <taxon>Bacillati</taxon>
        <taxon>Bacillota</taxon>
        <taxon>Bacilli</taxon>
        <taxon>Bacillales</taxon>
        <taxon>Paenibacillaceae</taxon>
        <taxon>Cohnella</taxon>
    </lineage>
</organism>
<evidence type="ECO:0000259" key="1">
    <source>
        <dbReference type="Pfam" id="PF08909"/>
    </source>
</evidence>
<gene>
    <name evidence="2" type="ORF">E2980_22210</name>
</gene>
<keyword evidence="3" id="KW-1185">Reference proteome</keyword>
<dbReference type="AlphaFoldDB" id="A0A4Y8LNI0"/>
<dbReference type="OrthoDB" id="2852740at2"/>
<dbReference type="Proteomes" id="UP000297900">
    <property type="component" value="Unassembled WGS sequence"/>
</dbReference>
<sequence>MSDPNGIGNESNPNDPYEINILEPGAVSFSRSQGGVFQGVVEGKAYEEMILFRIFPFQYTTKYISVRDAKGDEIGVIRDIDQLDEESRAEMDKELQLRYFLPLVTRIDAVKQKSDLWIWDLQTNLGPTRIVMRNLHEHMQYPSVNRIILTDINGKRCEIHDWQALDGHSRNQLKDVI</sequence>
<evidence type="ECO:0000313" key="2">
    <source>
        <dbReference type="EMBL" id="TFE19724.1"/>
    </source>
</evidence>
<dbReference type="InterPro" id="IPR015005">
    <property type="entry name" value="DUF1854"/>
</dbReference>
<accession>A0A4Y8LNI0</accession>
<dbReference type="EMBL" id="SOMN01000051">
    <property type="protein sequence ID" value="TFE19724.1"/>
    <property type="molecule type" value="Genomic_DNA"/>
</dbReference>